<dbReference type="AlphaFoldDB" id="A0A8J5W646"/>
<evidence type="ECO:0000313" key="2">
    <source>
        <dbReference type="Proteomes" id="UP000729402"/>
    </source>
</evidence>
<comment type="caution">
    <text evidence="1">The sequence shown here is derived from an EMBL/GenBank/DDBJ whole genome shotgun (WGS) entry which is preliminary data.</text>
</comment>
<organism evidence="1 2">
    <name type="scientific">Zizania palustris</name>
    <name type="common">Northern wild rice</name>
    <dbReference type="NCBI Taxonomy" id="103762"/>
    <lineage>
        <taxon>Eukaryota</taxon>
        <taxon>Viridiplantae</taxon>
        <taxon>Streptophyta</taxon>
        <taxon>Embryophyta</taxon>
        <taxon>Tracheophyta</taxon>
        <taxon>Spermatophyta</taxon>
        <taxon>Magnoliopsida</taxon>
        <taxon>Liliopsida</taxon>
        <taxon>Poales</taxon>
        <taxon>Poaceae</taxon>
        <taxon>BOP clade</taxon>
        <taxon>Oryzoideae</taxon>
        <taxon>Oryzeae</taxon>
        <taxon>Zizaniinae</taxon>
        <taxon>Zizania</taxon>
    </lineage>
</organism>
<proteinExistence type="predicted"/>
<evidence type="ECO:0008006" key="3">
    <source>
        <dbReference type="Google" id="ProtNLM"/>
    </source>
</evidence>
<name>A0A8J5W646_ZIZPA</name>
<keyword evidence="2" id="KW-1185">Reference proteome</keyword>
<sequence length="123" mass="13771">MTVEHTKDRRALAAILHAVPSKMKEFENITFHDGESVDESTKHINGLVASLRELAINNIAAQLNSNEPLNGTNFPSWKDKILIMLGVLDYDLASREDDPIAPFVDNENYVEFKKVYDALGEGQ</sequence>
<reference evidence="1" key="2">
    <citation type="submission" date="2021-02" db="EMBL/GenBank/DDBJ databases">
        <authorList>
            <person name="Kimball J.A."/>
            <person name="Haas M.W."/>
            <person name="Macchietto M."/>
            <person name="Kono T."/>
            <person name="Duquette J."/>
            <person name="Shao M."/>
        </authorList>
    </citation>
    <scope>NUCLEOTIDE SEQUENCE</scope>
    <source>
        <tissue evidence="1">Fresh leaf tissue</tissue>
    </source>
</reference>
<accession>A0A8J5W646</accession>
<dbReference type="OrthoDB" id="653951at2759"/>
<protein>
    <recommendedName>
        <fullName evidence="3">Gag-pol polyprotein</fullName>
    </recommendedName>
</protein>
<evidence type="ECO:0000313" key="1">
    <source>
        <dbReference type="EMBL" id="KAG8083358.1"/>
    </source>
</evidence>
<gene>
    <name evidence="1" type="ORF">GUJ93_ZPchr0015g6666</name>
</gene>
<dbReference type="EMBL" id="JAAALK010000085">
    <property type="protein sequence ID" value="KAG8083358.1"/>
    <property type="molecule type" value="Genomic_DNA"/>
</dbReference>
<reference evidence="1" key="1">
    <citation type="journal article" date="2021" name="bioRxiv">
        <title>Whole Genome Assembly and Annotation of Northern Wild Rice, Zizania palustris L., Supports a Whole Genome Duplication in the Zizania Genus.</title>
        <authorList>
            <person name="Haas M."/>
            <person name="Kono T."/>
            <person name="Macchietto M."/>
            <person name="Millas R."/>
            <person name="McGilp L."/>
            <person name="Shao M."/>
            <person name="Duquette J."/>
            <person name="Hirsch C.N."/>
            <person name="Kimball J."/>
        </authorList>
    </citation>
    <scope>NUCLEOTIDE SEQUENCE</scope>
    <source>
        <tissue evidence="1">Fresh leaf tissue</tissue>
    </source>
</reference>
<dbReference type="Proteomes" id="UP000729402">
    <property type="component" value="Unassembled WGS sequence"/>
</dbReference>